<dbReference type="InterPro" id="IPR023418">
    <property type="entry name" value="Thyroxine_BS"/>
</dbReference>
<feature type="transmembrane region" description="Helical" evidence="9">
    <location>
        <begin position="45"/>
        <end position="64"/>
    </location>
</feature>
<feature type="binding site" evidence="8">
    <location>
        <position position="118"/>
    </location>
    <ligand>
        <name>substrate</name>
    </ligand>
</feature>
<evidence type="ECO:0000256" key="8">
    <source>
        <dbReference type="PIRSR" id="PIRSR600895-51"/>
    </source>
</evidence>
<evidence type="ECO:0000313" key="12">
    <source>
        <dbReference type="Proteomes" id="UP001152798"/>
    </source>
</evidence>
<feature type="domain" description="Transthyretin/hydroxyisourate hydrolase" evidence="10">
    <location>
        <begin position="72"/>
        <end position="184"/>
    </location>
</feature>
<dbReference type="EC" id="3.5.2.17" evidence="5"/>
<comment type="subunit">
    <text evidence="4">Homotetramer.</text>
</comment>
<evidence type="ECO:0000259" key="10">
    <source>
        <dbReference type="SMART" id="SM00095"/>
    </source>
</evidence>
<evidence type="ECO:0000256" key="1">
    <source>
        <dbReference type="ARBA" id="ARBA00001043"/>
    </source>
</evidence>
<keyword evidence="7" id="KW-0378">Hydrolase</keyword>
<evidence type="ECO:0000256" key="9">
    <source>
        <dbReference type="SAM" id="Phobius"/>
    </source>
</evidence>
<gene>
    <name evidence="11" type="ORF">NEZAVI_LOCUS5424</name>
</gene>
<sequence>MKSYSASHISKLIIGTNICRLLRIICVNITLSYPGHPSYLSFEMSYYFMSVFIIVMSLRLQVLSNHISKTMGERPKISTHVLDTSRGLPASGLSVSLYYFNNGQWTLIKESTTNSEGRCQDLISSLAFTPGRYKLHYEIENYFTSKNIATFFPFIEVVFDVSSKEEHYHVPLLLSPFGYSTYRGT</sequence>
<evidence type="ECO:0000256" key="7">
    <source>
        <dbReference type="ARBA" id="ARBA00022801"/>
    </source>
</evidence>
<dbReference type="InterPro" id="IPR023419">
    <property type="entry name" value="Transthyretin_CS"/>
</dbReference>
<protein>
    <recommendedName>
        <fullName evidence="5">hydroxyisourate hydrolase</fullName>
        <ecNumber evidence="5">3.5.2.17</ecNumber>
    </recommendedName>
</protein>
<comment type="catalytic activity">
    <reaction evidence="1">
        <text>5-hydroxyisourate + H2O = 5-hydroxy-2-oxo-4-ureido-2,5-dihydro-1H-imidazole-5-carboxylate + H(+)</text>
        <dbReference type="Rhea" id="RHEA:23736"/>
        <dbReference type="ChEBI" id="CHEBI:15377"/>
        <dbReference type="ChEBI" id="CHEBI:15378"/>
        <dbReference type="ChEBI" id="CHEBI:18072"/>
        <dbReference type="ChEBI" id="CHEBI:58639"/>
        <dbReference type="EC" id="3.5.2.17"/>
    </reaction>
</comment>
<dbReference type="PRINTS" id="PR00189">
    <property type="entry name" value="TRNSTHYRETIN"/>
</dbReference>
<comment type="similarity">
    <text evidence="3">Belongs to the transthyretin family. 5-hydroxyisourate hydrolase subfamily.</text>
</comment>
<keyword evidence="6" id="KW-0659">Purine metabolism</keyword>
<dbReference type="GO" id="GO:0033971">
    <property type="term" value="F:hydroxyisourate hydrolase activity"/>
    <property type="evidence" value="ECO:0007669"/>
    <property type="project" value="UniProtKB-EC"/>
</dbReference>
<feature type="binding site" evidence="8">
    <location>
        <position position="80"/>
    </location>
    <ligand>
        <name>substrate</name>
    </ligand>
</feature>
<dbReference type="Proteomes" id="UP001152798">
    <property type="component" value="Chromosome 3"/>
</dbReference>
<accession>A0A9P0EAA6</accession>
<dbReference type="PANTHER" id="PTHR10395">
    <property type="entry name" value="URICASE AND TRANSTHYRETIN-RELATED"/>
    <property type="match status" value="1"/>
</dbReference>
<evidence type="ECO:0000313" key="11">
    <source>
        <dbReference type="EMBL" id="CAH1395092.1"/>
    </source>
</evidence>
<dbReference type="AlphaFoldDB" id="A0A9P0EAA6"/>
<dbReference type="InterPro" id="IPR023416">
    <property type="entry name" value="Transthyretin/HIU_hydrolase_d"/>
</dbReference>
<keyword evidence="9" id="KW-1133">Transmembrane helix</keyword>
<evidence type="ECO:0000256" key="6">
    <source>
        <dbReference type="ARBA" id="ARBA00022631"/>
    </source>
</evidence>
<keyword evidence="12" id="KW-1185">Reference proteome</keyword>
<evidence type="ECO:0000256" key="4">
    <source>
        <dbReference type="ARBA" id="ARBA00011881"/>
    </source>
</evidence>
<evidence type="ECO:0000256" key="5">
    <source>
        <dbReference type="ARBA" id="ARBA00012609"/>
    </source>
</evidence>
<dbReference type="PROSITE" id="PS00769">
    <property type="entry name" value="TRANSTHYRETIN_2"/>
    <property type="match status" value="1"/>
</dbReference>
<dbReference type="EMBL" id="OV725079">
    <property type="protein sequence ID" value="CAH1395092.1"/>
    <property type="molecule type" value="Genomic_DNA"/>
</dbReference>
<feature type="binding site" evidence="8">
    <location>
        <position position="182"/>
    </location>
    <ligand>
        <name>substrate</name>
    </ligand>
</feature>
<dbReference type="GO" id="GO:0006144">
    <property type="term" value="P:purine nucleobase metabolic process"/>
    <property type="evidence" value="ECO:0007669"/>
    <property type="project" value="UniProtKB-KW"/>
</dbReference>
<dbReference type="SMART" id="SM00095">
    <property type="entry name" value="TR_THY"/>
    <property type="match status" value="1"/>
</dbReference>
<dbReference type="CDD" id="cd05822">
    <property type="entry name" value="TLP_HIUase"/>
    <property type="match status" value="1"/>
</dbReference>
<keyword evidence="9" id="KW-0812">Transmembrane</keyword>
<proteinExistence type="inferred from homology"/>
<dbReference type="PROSITE" id="PS00768">
    <property type="entry name" value="TRANSTHYRETIN_1"/>
    <property type="match status" value="1"/>
</dbReference>
<feature type="transmembrane region" description="Helical" evidence="9">
    <location>
        <begin position="12"/>
        <end position="33"/>
    </location>
</feature>
<dbReference type="InterPro" id="IPR036817">
    <property type="entry name" value="Transthyretin/HIU_hydrolase_sf"/>
</dbReference>
<evidence type="ECO:0000256" key="2">
    <source>
        <dbReference type="ARBA" id="ARBA00002704"/>
    </source>
</evidence>
<dbReference type="InterPro" id="IPR000895">
    <property type="entry name" value="Transthyretin/HIU_hydrolase"/>
</dbReference>
<dbReference type="Pfam" id="PF00576">
    <property type="entry name" value="Transthyretin"/>
    <property type="match status" value="1"/>
</dbReference>
<dbReference type="SUPFAM" id="SSF49472">
    <property type="entry name" value="Transthyretin (synonym: prealbumin)"/>
    <property type="match status" value="1"/>
</dbReference>
<reference evidence="11" key="1">
    <citation type="submission" date="2022-01" db="EMBL/GenBank/DDBJ databases">
        <authorList>
            <person name="King R."/>
        </authorList>
    </citation>
    <scope>NUCLEOTIDE SEQUENCE</scope>
</reference>
<dbReference type="OrthoDB" id="10265230at2759"/>
<dbReference type="InterPro" id="IPR014306">
    <property type="entry name" value="Hydroxyisourate_hydrolase"/>
</dbReference>
<dbReference type="Gene3D" id="2.60.40.180">
    <property type="entry name" value="Transthyretin/hydroxyisourate hydrolase domain"/>
    <property type="match status" value="1"/>
</dbReference>
<keyword evidence="9" id="KW-0472">Membrane</keyword>
<name>A0A9P0EAA6_NEZVI</name>
<dbReference type="PANTHER" id="PTHR10395:SF7">
    <property type="entry name" value="5-HYDROXYISOURATE HYDROLASE"/>
    <property type="match status" value="1"/>
</dbReference>
<organism evidence="11 12">
    <name type="scientific">Nezara viridula</name>
    <name type="common">Southern green stink bug</name>
    <name type="synonym">Cimex viridulus</name>
    <dbReference type="NCBI Taxonomy" id="85310"/>
    <lineage>
        <taxon>Eukaryota</taxon>
        <taxon>Metazoa</taxon>
        <taxon>Ecdysozoa</taxon>
        <taxon>Arthropoda</taxon>
        <taxon>Hexapoda</taxon>
        <taxon>Insecta</taxon>
        <taxon>Pterygota</taxon>
        <taxon>Neoptera</taxon>
        <taxon>Paraneoptera</taxon>
        <taxon>Hemiptera</taxon>
        <taxon>Heteroptera</taxon>
        <taxon>Panheteroptera</taxon>
        <taxon>Pentatomomorpha</taxon>
        <taxon>Pentatomoidea</taxon>
        <taxon>Pentatomidae</taxon>
        <taxon>Pentatominae</taxon>
        <taxon>Nezara</taxon>
    </lineage>
</organism>
<evidence type="ECO:0000256" key="3">
    <source>
        <dbReference type="ARBA" id="ARBA00009850"/>
    </source>
</evidence>
<comment type="function">
    <text evidence="2">Catalyzes the hydrolysis of 5-hydroxyisourate (HIU) to 2-oxo-4-hydroxy-4-carboxy-5-ureidoimidazoline (OHCU).</text>
</comment>
<dbReference type="NCBIfam" id="TIGR02962">
    <property type="entry name" value="hdxy_isourate"/>
    <property type="match status" value="1"/>
</dbReference>